<sequence>MSEHECTMFVMGPRDESAKWDVRDLVKNVKLDTDDDYSAGTLTFDLLEVNEGFVPHDGDDVQFTWDNEKVFYGHVFKVDYTGEEVFSCTAYDNRRYLKNQDSRKWPIGTLSQRFAAACEYVGVKYKVVDSASYKLPAKLSDGTAFWDMLKEDCEATKRMTGDQYIITDAYGQLELHKVPVKDLNVMIGDKDGQVVTSWSYDRSIDDAANIVKVVKSSQKDKQTVTTTAKGQAGKKGKAPKRTKAQKAAAKKQKADDKAKQKADKAASDKRTADLKKVYGDTGAQDPADTVLASTVAKADNVEDWGGLQVVVKVDNDKANAAQMKAQAEATLKQKNVETKEMKLTTLGSLDFIVGATFVMQIQSLADIGITNRKVTINKVTQNFDLTNWTTDLEVTI</sequence>
<evidence type="ECO:0000313" key="3">
    <source>
        <dbReference type="EMBL" id="WDF83640.1"/>
    </source>
</evidence>
<feature type="domain" description="YqbQ/XkdQ" evidence="2">
    <location>
        <begin position="30"/>
        <end position="281"/>
    </location>
</feature>
<dbReference type="Pfam" id="PF24032">
    <property type="entry name" value="YQBQ"/>
    <property type="match status" value="2"/>
</dbReference>
<dbReference type="EMBL" id="CP117884">
    <property type="protein sequence ID" value="WDF83640.1"/>
    <property type="molecule type" value="Genomic_DNA"/>
</dbReference>
<feature type="domain" description="YqbQ/XkdQ" evidence="2">
    <location>
        <begin position="295"/>
        <end position="394"/>
    </location>
</feature>
<name>A0ABY7WU12_9LACO</name>
<dbReference type="RefSeq" id="WP_274261930.1">
    <property type="nucleotide sequence ID" value="NZ_CP117884.1"/>
</dbReference>
<evidence type="ECO:0000256" key="1">
    <source>
        <dbReference type="SAM" id="MobiDB-lite"/>
    </source>
</evidence>
<gene>
    <name evidence="3" type="ORF">PQ472_05230</name>
</gene>
<evidence type="ECO:0000259" key="2">
    <source>
        <dbReference type="Pfam" id="PF24032"/>
    </source>
</evidence>
<evidence type="ECO:0000313" key="4">
    <source>
        <dbReference type="Proteomes" id="UP001220377"/>
    </source>
</evidence>
<reference evidence="3 4" key="1">
    <citation type="submission" date="2023-02" db="EMBL/GenBank/DDBJ databases">
        <title>Genome sequence of Lacticaseibacillus sp. KACC 23028.</title>
        <authorList>
            <person name="Kim S."/>
            <person name="Heo J."/>
            <person name="Kwon S.-W."/>
        </authorList>
    </citation>
    <scope>NUCLEOTIDE SEQUENCE [LARGE SCALE GENOMIC DNA]</scope>
    <source>
        <strain evidence="3 4">KACC 23028</strain>
    </source>
</reference>
<dbReference type="Proteomes" id="UP001220377">
    <property type="component" value="Chromosome"/>
</dbReference>
<protein>
    <recommendedName>
        <fullName evidence="2">YqbQ/XkdQ domain-containing protein</fullName>
    </recommendedName>
</protein>
<feature type="compositionally biased region" description="Basic residues" evidence="1">
    <location>
        <begin position="232"/>
        <end position="251"/>
    </location>
</feature>
<dbReference type="InterPro" id="IPR056937">
    <property type="entry name" value="YqbQ/XkdQ"/>
</dbReference>
<accession>A0ABY7WU12</accession>
<keyword evidence="4" id="KW-1185">Reference proteome</keyword>
<proteinExistence type="predicted"/>
<organism evidence="3 4">
    <name type="scientific">Lacticaseibacillus pabuli</name>
    <dbReference type="NCBI Taxonomy" id="3025672"/>
    <lineage>
        <taxon>Bacteria</taxon>
        <taxon>Bacillati</taxon>
        <taxon>Bacillota</taxon>
        <taxon>Bacilli</taxon>
        <taxon>Lactobacillales</taxon>
        <taxon>Lactobacillaceae</taxon>
        <taxon>Lacticaseibacillus</taxon>
    </lineage>
</organism>
<feature type="region of interest" description="Disordered" evidence="1">
    <location>
        <begin position="221"/>
        <end position="271"/>
    </location>
</feature>
<feature type="compositionally biased region" description="Basic and acidic residues" evidence="1">
    <location>
        <begin position="252"/>
        <end position="271"/>
    </location>
</feature>